<dbReference type="RefSeq" id="WP_092774286.1">
    <property type="nucleotide sequence ID" value="NZ_FOHS01000008.1"/>
</dbReference>
<reference evidence="2" key="1">
    <citation type="submission" date="2016-10" db="EMBL/GenBank/DDBJ databases">
        <authorList>
            <person name="Varghese N."/>
            <person name="Submissions S."/>
        </authorList>
    </citation>
    <scope>NUCLEOTIDE SEQUENCE [LARGE SCALE GENOMIC DNA]</scope>
    <source>
        <strain evidence="2">DSM 15310</strain>
    </source>
</reference>
<gene>
    <name evidence="1" type="ORF">SAMN04487998_3786</name>
</gene>
<dbReference type="OrthoDB" id="9798250at2"/>
<evidence type="ECO:0008006" key="3">
    <source>
        <dbReference type="Google" id="ProtNLM"/>
    </source>
</evidence>
<accession>A0A1I0JET5</accession>
<keyword evidence="2" id="KW-1185">Reference proteome</keyword>
<dbReference type="Proteomes" id="UP000198697">
    <property type="component" value="Unassembled WGS sequence"/>
</dbReference>
<name>A0A1I0JET5_9BACT</name>
<dbReference type="STRING" id="82805.SAMN04487998_3786"/>
<dbReference type="SUPFAM" id="SSF53448">
    <property type="entry name" value="Nucleotide-diphospho-sugar transferases"/>
    <property type="match status" value="1"/>
</dbReference>
<dbReference type="EMBL" id="FOHS01000008">
    <property type="protein sequence ID" value="SEU07941.1"/>
    <property type="molecule type" value="Genomic_DNA"/>
</dbReference>
<dbReference type="Pfam" id="PF09837">
    <property type="entry name" value="DUF2064"/>
    <property type="match status" value="1"/>
</dbReference>
<sequence length="209" mass="22199">MNSLIIFARHPELGRVKTRLAAGIGNEAALAAYRALLGHTRAVVAPLPVLKTAWLVGGDDNAPAAAADWAGFEQRPQPPGDLGQKMQAAFAHDFARAVQAAVIIGTDCPGLTTAHLTEAYAALQTHDVVLGPAVDGGYYLLGMKRLHPDFFVGKTWSTDTVRADTLADAARLGLRVHLLPELQDLDTVDDLRTWQQNPASATGPALPRG</sequence>
<dbReference type="InterPro" id="IPR018641">
    <property type="entry name" value="Trfase_1_rSAM/seldom-assoc"/>
</dbReference>
<dbReference type="AlphaFoldDB" id="A0A1I0JET5"/>
<dbReference type="PANTHER" id="PTHR36529:SF1">
    <property type="entry name" value="GLYCOSYLTRANSFERASE"/>
    <property type="match status" value="1"/>
</dbReference>
<dbReference type="NCBIfam" id="TIGR04282">
    <property type="entry name" value="glyco_like_cofC"/>
    <property type="match status" value="1"/>
</dbReference>
<proteinExistence type="predicted"/>
<dbReference type="Gene3D" id="3.90.550.10">
    <property type="entry name" value="Spore Coat Polysaccharide Biosynthesis Protein SpsA, Chain A"/>
    <property type="match status" value="1"/>
</dbReference>
<evidence type="ECO:0000313" key="1">
    <source>
        <dbReference type="EMBL" id="SEU07941.1"/>
    </source>
</evidence>
<organism evidence="1 2">
    <name type="scientific">Hymenobacter actinosclerus</name>
    <dbReference type="NCBI Taxonomy" id="82805"/>
    <lineage>
        <taxon>Bacteria</taxon>
        <taxon>Pseudomonadati</taxon>
        <taxon>Bacteroidota</taxon>
        <taxon>Cytophagia</taxon>
        <taxon>Cytophagales</taxon>
        <taxon>Hymenobacteraceae</taxon>
        <taxon>Hymenobacter</taxon>
    </lineage>
</organism>
<evidence type="ECO:0000313" key="2">
    <source>
        <dbReference type="Proteomes" id="UP000198697"/>
    </source>
</evidence>
<protein>
    <recommendedName>
        <fullName evidence="3">Glycosyltransferase</fullName>
    </recommendedName>
</protein>
<dbReference type="PANTHER" id="PTHR36529">
    <property type="entry name" value="SLL1095 PROTEIN"/>
    <property type="match status" value="1"/>
</dbReference>
<dbReference type="InterPro" id="IPR029044">
    <property type="entry name" value="Nucleotide-diphossugar_trans"/>
</dbReference>